<sequence>MSKPNSFRATARVRKIGFLYIGANIIDFVDNSLVIKLLLKSWHYR</sequence>
<evidence type="ECO:0000313" key="1">
    <source>
        <dbReference type="EMBL" id="WDC92879.1"/>
    </source>
</evidence>
<dbReference type="AlphaFoldDB" id="A0AAJ5RI43"/>
<dbReference type="EMBL" id="CP117684">
    <property type="protein sequence ID" value="WDC92879.1"/>
    <property type="molecule type" value="Genomic_DNA"/>
</dbReference>
<dbReference type="Proteomes" id="UP001215533">
    <property type="component" value="Plasmid p1_CACC879"/>
</dbReference>
<accession>A0AAJ5RI43</accession>
<organism evidence="1 2">
    <name type="scientific">Latilactobacillus curvatus</name>
    <name type="common">Lactobacillus curvatus</name>
    <dbReference type="NCBI Taxonomy" id="28038"/>
    <lineage>
        <taxon>Bacteria</taxon>
        <taxon>Bacillati</taxon>
        <taxon>Bacillota</taxon>
        <taxon>Bacilli</taxon>
        <taxon>Lactobacillales</taxon>
        <taxon>Lactobacillaceae</taxon>
        <taxon>Latilactobacillus</taxon>
    </lineage>
</organism>
<dbReference type="RefSeq" id="WP_004271191.1">
    <property type="nucleotide sequence ID" value="NZ_AP024685.1"/>
</dbReference>
<geneLocation type="plasmid" evidence="1 2">
    <name>p1_CACC879</name>
</geneLocation>
<name>A0AAJ5RI43_LATCU</name>
<proteinExistence type="predicted"/>
<reference evidence="1" key="1">
    <citation type="submission" date="2023-02" db="EMBL/GenBank/DDBJ databases">
        <title>Complete genome sequence of Lactobacillus curvatus CACC879 isolated from Pig feces.</title>
        <authorList>
            <person name="Park S."/>
            <person name="Park M.A."/>
            <person name="Kim D.-H."/>
            <person name="Kim Y."/>
        </authorList>
    </citation>
    <scope>NUCLEOTIDE SEQUENCE</scope>
    <source>
        <strain evidence="1">Curvatus</strain>
        <plasmid evidence="1">p1_CACC879</plasmid>
    </source>
</reference>
<evidence type="ECO:0000313" key="2">
    <source>
        <dbReference type="Proteomes" id="UP001215533"/>
    </source>
</evidence>
<keyword evidence="1" id="KW-0614">Plasmid</keyword>
<gene>
    <name evidence="1" type="ORF">PSR33_09985</name>
</gene>
<dbReference type="GeneID" id="49611782"/>
<protein>
    <submittedName>
        <fullName evidence="1">Uncharacterized protein</fullName>
    </submittedName>
</protein>